<proteinExistence type="predicted"/>
<dbReference type="Proteomes" id="UP001165042">
    <property type="component" value="Unassembled WGS sequence"/>
</dbReference>
<comment type="caution">
    <text evidence="2">The sequence shown here is derived from an EMBL/GenBank/DDBJ whole genome shotgun (WGS) entry which is preliminary data.</text>
</comment>
<name>A0A9W6V8X3_9PSEU</name>
<reference evidence="2" key="1">
    <citation type="submission" date="2023-02" db="EMBL/GenBank/DDBJ databases">
        <title>Actinokineospora globicatena NBRC 15670.</title>
        <authorList>
            <person name="Ichikawa N."/>
            <person name="Sato H."/>
            <person name="Tonouchi N."/>
        </authorList>
    </citation>
    <scope>NUCLEOTIDE SEQUENCE</scope>
    <source>
        <strain evidence="2">NBRC 15670</strain>
    </source>
</reference>
<dbReference type="AlphaFoldDB" id="A0A9W6V8X3"/>
<evidence type="ECO:0000313" key="3">
    <source>
        <dbReference type="Proteomes" id="UP001165042"/>
    </source>
</evidence>
<sequence>MALNRAIAVVGLDGPNRVAYDAAIDVAGTAAETANLIRHEGRGAGVGRPGPPVWSVPAAG</sequence>
<organism evidence="2 3">
    <name type="scientific">Actinokineospora globicatena</name>
    <dbReference type="NCBI Taxonomy" id="103729"/>
    <lineage>
        <taxon>Bacteria</taxon>
        <taxon>Bacillati</taxon>
        <taxon>Actinomycetota</taxon>
        <taxon>Actinomycetes</taxon>
        <taxon>Pseudonocardiales</taxon>
        <taxon>Pseudonocardiaceae</taxon>
        <taxon>Actinokineospora</taxon>
    </lineage>
</organism>
<evidence type="ECO:0000256" key="1">
    <source>
        <dbReference type="SAM" id="MobiDB-lite"/>
    </source>
</evidence>
<gene>
    <name evidence="2" type="ORF">Aglo03_11940</name>
</gene>
<evidence type="ECO:0000313" key="2">
    <source>
        <dbReference type="EMBL" id="GLW90378.1"/>
    </source>
</evidence>
<keyword evidence="3" id="KW-1185">Reference proteome</keyword>
<protein>
    <submittedName>
        <fullName evidence="2">Uncharacterized protein</fullName>
    </submittedName>
</protein>
<dbReference type="EMBL" id="BSSD01000001">
    <property type="protein sequence ID" value="GLW90378.1"/>
    <property type="molecule type" value="Genomic_DNA"/>
</dbReference>
<accession>A0A9W6V8X3</accession>
<feature type="region of interest" description="Disordered" evidence="1">
    <location>
        <begin position="41"/>
        <end position="60"/>
    </location>
</feature>